<accession>A0A2J7ZI77</accession>
<comment type="caution">
    <text evidence="1">The sequence shown here is derived from an EMBL/GenBank/DDBJ whole genome shotgun (WGS) entry which is preliminary data.</text>
</comment>
<dbReference type="AlphaFoldDB" id="A0A2J7ZI77"/>
<reference evidence="1 2" key="1">
    <citation type="journal article" date="2017" name="Mol. Biol. Evol.">
        <title>The 4-celled Tetrabaena socialis nuclear genome reveals the essential components for genetic control of cell number at the origin of multicellularity in the volvocine lineage.</title>
        <authorList>
            <person name="Featherston J."/>
            <person name="Arakaki Y."/>
            <person name="Hanschen E.R."/>
            <person name="Ferris P.J."/>
            <person name="Michod R.E."/>
            <person name="Olson B.J.S.C."/>
            <person name="Nozaki H."/>
            <person name="Durand P.M."/>
        </authorList>
    </citation>
    <scope>NUCLEOTIDE SEQUENCE [LARGE SCALE GENOMIC DNA]</scope>
    <source>
        <strain evidence="1 2">NIES-571</strain>
    </source>
</reference>
<evidence type="ECO:0000313" key="2">
    <source>
        <dbReference type="Proteomes" id="UP000236333"/>
    </source>
</evidence>
<name>A0A2J7ZI77_9CHLO</name>
<organism evidence="1 2">
    <name type="scientific">Tetrabaena socialis</name>
    <dbReference type="NCBI Taxonomy" id="47790"/>
    <lineage>
        <taxon>Eukaryota</taxon>
        <taxon>Viridiplantae</taxon>
        <taxon>Chlorophyta</taxon>
        <taxon>core chlorophytes</taxon>
        <taxon>Chlorophyceae</taxon>
        <taxon>CS clade</taxon>
        <taxon>Chlamydomonadales</taxon>
        <taxon>Tetrabaenaceae</taxon>
        <taxon>Tetrabaena</taxon>
    </lineage>
</organism>
<keyword evidence="2" id="KW-1185">Reference proteome</keyword>
<proteinExistence type="predicted"/>
<sequence length="117" mass="13066">MLYHNNPWHLSGDTGDTGDHGPIWRRWVDAFLLHDPRLTLTARHDYLLVHKQRYQCTGPACGKVYGRHKRTIKLDRHACIACGRPLRWVGRFDKLGRLLEGPGEGGGSAGGTPATAK</sequence>
<dbReference type="EMBL" id="PGGS01001869">
    <property type="protein sequence ID" value="PNG99966.1"/>
    <property type="molecule type" value="Genomic_DNA"/>
</dbReference>
<feature type="non-terminal residue" evidence="1">
    <location>
        <position position="117"/>
    </location>
</feature>
<dbReference type="OrthoDB" id="20772at2759"/>
<protein>
    <submittedName>
        <fullName evidence="1">HMG box-containing protein C19G7.04</fullName>
    </submittedName>
</protein>
<gene>
    <name evidence="1" type="ORF">TSOC_014234</name>
</gene>
<dbReference type="Proteomes" id="UP000236333">
    <property type="component" value="Unassembled WGS sequence"/>
</dbReference>
<evidence type="ECO:0000313" key="1">
    <source>
        <dbReference type="EMBL" id="PNG99966.1"/>
    </source>
</evidence>